<proteinExistence type="inferred from homology"/>
<evidence type="ECO:0000256" key="7">
    <source>
        <dbReference type="ARBA" id="ARBA00022801"/>
    </source>
</evidence>
<dbReference type="EC" id="3.1.3.-" evidence="10"/>
<protein>
    <recommendedName>
        <fullName evidence="3 10">Protein phosphatase CheZ</fullName>
        <ecNumber evidence="10">3.1.3.-</ecNumber>
    </recommendedName>
    <alternativeName>
        <fullName evidence="9 10">Chemotaxis protein CheZ</fullName>
    </alternativeName>
</protein>
<dbReference type="GO" id="GO:0009288">
    <property type="term" value="C:bacterial-type flagellum"/>
    <property type="evidence" value="ECO:0007669"/>
    <property type="project" value="InterPro"/>
</dbReference>
<dbReference type="OrthoDB" id="9773007at2"/>
<dbReference type="Gene3D" id="1.10.287.500">
    <property type="entry name" value="Helix hairpin bin"/>
    <property type="match status" value="1"/>
</dbReference>
<dbReference type="PANTHER" id="PTHR43693">
    <property type="entry name" value="PROTEIN PHOSPHATASE CHEZ"/>
    <property type="match status" value="1"/>
</dbReference>
<sequence length="230" mass="26268">MMSNEKASHDLPQEASDELVQRIGQLTRMLRESMRELGLDKEIEKAAQAIPDARDRLSYVASMTEQAAERALNAIDRAQPLQDELSDRAAALDKRWAEWFAAPKELNEARDLVHETRGYLADVPKRTQATNQELLEIMMAQDFQDLTGQVIKKMMDVIREIEHQLVQVLIDTVPQGKTREDLQKRATHQRQSDERRREEGLLNGPQIKPEGESIVTGQDQVDDLLDQLGF</sequence>
<dbReference type="PIRSF" id="PIRSF002884">
    <property type="entry name" value="CheZ"/>
    <property type="match status" value="1"/>
</dbReference>
<evidence type="ECO:0000256" key="12">
    <source>
        <dbReference type="SAM" id="MobiDB-lite"/>
    </source>
</evidence>
<evidence type="ECO:0000256" key="8">
    <source>
        <dbReference type="ARBA" id="ARBA00022912"/>
    </source>
</evidence>
<dbReference type="GO" id="GO:0004721">
    <property type="term" value="F:phosphoprotein phosphatase activity"/>
    <property type="evidence" value="ECO:0007669"/>
    <property type="project" value="UniProtKB-KW"/>
</dbReference>
<keyword evidence="4 10" id="KW-0963">Cytoplasm</keyword>
<dbReference type="InterPro" id="IPR050992">
    <property type="entry name" value="CheZ_family_phosphatases"/>
</dbReference>
<evidence type="ECO:0000256" key="9">
    <source>
        <dbReference type="ARBA" id="ARBA00029599"/>
    </source>
</evidence>
<evidence type="ECO:0000256" key="2">
    <source>
        <dbReference type="ARBA" id="ARBA00005908"/>
    </source>
</evidence>
<dbReference type="GO" id="GO:0097588">
    <property type="term" value="P:archaeal or bacterial-type flagellum-dependent cell motility"/>
    <property type="evidence" value="ECO:0007669"/>
    <property type="project" value="UniProtKB-KW"/>
</dbReference>
<feature type="region of interest" description="Disordered" evidence="12">
    <location>
        <begin position="179"/>
        <end position="218"/>
    </location>
</feature>
<dbReference type="RefSeq" id="WP_133481307.1">
    <property type="nucleotide sequence ID" value="NZ_SNWH01000001.1"/>
</dbReference>
<dbReference type="AlphaFoldDB" id="A0A4R6I6I9"/>
<keyword evidence="14" id="KW-1185">Reference proteome</keyword>
<feature type="compositionally biased region" description="Basic and acidic residues" evidence="12">
    <location>
        <begin position="179"/>
        <end position="200"/>
    </location>
</feature>
<keyword evidence="6 10" id="KW-0283">Flagellar rotation</keyword>
<evidence type="ECO:0000256" key="1">
    <source>
        <dbReference type="ARBA" id="ARBA00004496"/>
    </source>
</evidence>
<evidence type="ECO:0000256" key="11">
    <source>
        <dbReference type="PIRSR" id="PIRSR002884-1"/>
    </source>
</evidence>
<keyword evidence="7 10" id="KW-0378">Hydrolase</keyword>
<dbReference type="InterPro" id="IPR007439">
    <property type="entry name" value="Chemotax_Pase_CheZ"/>
</dbReference>
<dbReference type="Proteomes" id="UP000295150">
    <property type="component" value="Unassembled WGS sequence"/>
</dbReference>
<keyword evidence="8 10" id="KW-0904">Protein phosphatase</keyword>
<dbReference type="Pfam" id="PF04344">
    <property type="entry name" value="CheZ"/>
    <property type="match status" value="1"/>
</dbReference>
<comment type="subcellular location">
    <subcellularLocation>
        <location evidence="1 10">Cytoplasm</location>
    </subcellularLocation>
</comment>
<dbReference type="PANTHER" id="PTHR43693:SF1">
    <property type="entry name" value="PROTEIN PHOSPHATASE CHEZ"/>
    <property type="match status" value="1"/>
</dbReference>
<comment type="similarity">
    <text evidence="2 10">Belongs to the CheZ family.</text>
</comment>
<feature type="site" description="Enhances dephosphorylation of CheY-P" evidence="11">
    <location>
        <position position="149"/>
    </location>
</feature>
<evidence type="ECO:0000256" key="3">
    <source>
        <dbReference type="ARBA" id="ARBA00018484"/>
    </source>
</evidence>
<evidence type="ECO:0000256" key="10">
    <source>
        <dbReference type="PIRNR" id="PIRNR002884"/>
    </source>
</evidence>
<dbReference type="EMBL" id="SNWH01000001">
    <property type="protein sequence ID" value="TDO16748.1"/>
    <property type="molecule type" value="Genomic_DNA"/>
</dbReference>
<dbReference type="GO" id="GO:0050920">
    <property type="term" value="P:regulation of chemotaxis"/>
    <property type="evidence" value="ECO:0007669"/>
    <property type="project" value="InterPro"/>
</dbReference>
<dbReference type="GO" id="GO:0005737">
    <property type="term" value="C:cytoplasm"/>
    <property type="evidence" value="ECO:0007669"/>
    <property type="project" value="UniProtKB-SubCell"/>
</dbReference>
<evidence type="ECO:0000256" key="6">
    <source>
        <dbReference type="ARBA" id="ARBA00022779"/>
    </source>
</evidence>
<evidence type="ECO:0000313" key="13">
    <source>
        <dbReference type="EMBL" id="TDO16748.1"/>
    </source>
</evidence>
<dbReference type="NCBIfam" id="NF008368">
    <property type="entry name" value="PRK11166.1"/>
    <property type="match status" value="1"/>
</dbReference>
<evidence type="ECO:0000256" key="4">
    <source>
        <dbReference type="ARBA" id="ARBA00022490"/>
    </source>
</evidence>
<reference evidence="13 14" key="1">
    <citation type="submission" date="2019-03" db="EMBL/GenBank/DDBJ databases">
        <title>Freshwater and sediment microbial communities from various areas in North America, analyzing microbe dynamics in response to fracking.</title>
        <authorList>
            <person name="Lamendella R."/>
        </authorList>
    </citation>
    <scope>NUCLEOTIDE SEQUENCE [LARGE SCALE GENOMIC DNA]</scope>
    <source>
        <strain evidence="13 14">1_TX</strain>
    </source>
</reference>
<comment type="subunit">
    <text evidence="10">Homodimer.</text>
</comment>
<dbReference type="GO" id="GO:0006935">
    <property type="term" value="P:chemotaxis"/>
    <property type="evidence" value="ECO:0007669"/>
    <property type="project" value="UniProtKB-KW"/>
</dbReference>
<name>A0A4R6I6I9_9GAMM</name>
<accession>A0A4R6I6I9</accession>
<gene>
    <name evidence="13" type="ORF">DFO68_101279</name>
</gene>
<evidence type="ECO:0000256" key="5">
    <source>
        <dbReference type="ARBA" id="ARBA00022500"/>
    </source>
</evidence>
<evidence type="ECO:0000313" key="14">
    <source>
        <dbReference type="Proteomes" id="UP000295150"/>
    </source>
</evidence>
<comment type="function">
    <text evidence="10">Plays an important role in bacterial chemotaxis signal transduction pathway by accelerating the dephosphorylation of phosphorylated CheY (CheY-P).</text>
</comment>
<keyword evidence="5 10" id="KW-0145">Chemotaxis</keyword>
<dbReference type="SUPFAM" id="SSF75708">
    <property type="entry name" value="Chemotaxis phosphatase CheZ"/>
    <property type="match status" value="1"/>
</dbReference>
<organism evidence="13 14">
    <name type="scientific">Halomonas ventosae</name>
    <dbReference type="NCBI Taxonomy" id="229007"/>
    <lineage>
        <taxon>Bacteria</taxon>
        <taxon>Pseudomonadati</taxon>
        <taxon>Pseudomonadota</taxon>
        <taxon>Gammaproteobacteria</taxon>
        <taxon>Oceanospirillales</taxon>
        <taxon>Halomonadaceae</taxon>
        <taxon>Halomonas</taxon>
    </lineage>
</organism>
<comment type="caution">
    <text evidence="13">The sequence shown here is derived from an EMBL/GenBank/DDBJ whole genome shotgun (WGS) entry which is preliminary data.</text>
</comment>